<evidence type="ECO:0000313" key="2">
    <source>
        <dbReference type="Proteomes" id="UP000006216"/>
    </source>
</evidence>
<reference evidence="1 2" key="1">
    <citation type="journal article" date="2012" name="J. Bacteriol.">
        <title>Genome Sequencing of a Genetically-Tractable Pyrococcus furiosus Strain Reveals a Highly Dynamic Genome.</title>
        <authorList>
            <person name="Bridger S.L."/>
            <person name="Lancaster W.A."/>
            <person name="Poole F.L.II."/>
            <person name="Schut G.J."/>
            <person name="Adams M.W."/>
        </authorList>
    </citation>
    <scope>NUCLEOTIDE SEQUENCE [LARGE SCALE GENOMIC DNA]</scope>
    <source>
        <strain evidence="1 2">COM1</strain>
    </source>
</reference>
<name>I6U6P4_9EURY</name>
<gene>
    <name evidence="1" type="ORF">PFC_03230</name>
</gene>
<dbReference type="AlphaFoldDB" id="I6U6P4"/>
<organism evidence="2">
    <name type="scientific">Pyrococcus furiosus COM1</name>
    <dbReference type="NCBI Taxonomy" id="1185654"/>
    <lineage>
        <taxon>Archaea</taxon>
        <taxon>Methanobacteriati</taxon>
        <taxon>Methanobacteriota</taxon>
        <taxon>Thermococci</taxon>
        <taxon>Thermococcales</taxon>
        <taxon>Thermococcaceae</taxon>
        <taxon>Pyrococcus</taxon>
    </lineage>
</organism>
<dbReference type="KEGG" id="pfi:PFC_03230"/>
<protein>
    <submittedName>
        <fullName evidence="1">Uncharacterized protein</fullName>
    </submittedName>
</protein>
<evidence type="ECO:0000313" key="1">
    <source>
        <dbReference type="EMBL" id="AFN03597.1"/>
    </source>
</evidence>
<dbReference type="HOGENOM" id="CLU_3227968_0_0_2"/>
<accession>I6U6P4</accession>
<dbReference type="EMBL" id="CP003685">
    <property type="protein sequence ID" value="AFN03597.1"/>
    <property type="molecule type" value="Genomic_DNA"/>
</dbReference>
<proteinExistence type="predicted"/>
<sequence>MYGVINGFWINQTGNLEIVLRYTPQDWFERGLIISLTTFVLSI</sequence>
<dbReference type="Proteomes" id="UP000006216">
    <property type="component" value="Chromosome"/>
</dbReference>